<dbReference type="Pfam" id="PF04539">
    <property type="entry name" value="Sigma70_r3"/>
    <property type="match status" value="1"/>
</dbReference>
<protein>
    <submittedName>
        <fullName evidence="6">Sigma-70 family RNA polymerase sigma factor</fullName>
    </submittedName>
</protein>
<dbReference type="Pfam" id="PF04545">
    <property type="entry name" value="Sigma70_r4"/>
    <property type="match status" value="1"/>
</dbReference>
<organism evidence="6 7">
    <name type="scientific">Pedobacter hiemivivus</name>
    <dbReference type="NCBI Taxonomy" id="2530454"/>
    <lineage>
        <taxon>Bacteria</taxon>
        <taxon>Pseudomonadati</taxon>
        <taxon>Bacteroidota</taxon>
        <taxon>Sphingobacteriia</taxon>
        <taxon>Sphingobacteriales</taxon>
        <taxon>Sphingobacteriaceae</taxon>
        <taxon>Pedobacter</taxon>
    </lineage>
</organism>
<dbReference type="InterPro" id="IPR014284">
    <property type="entry name" value="RNA_pol_sigma-70_dom"/>
</dbReference>
<dbReference type="Gene3D" id="1.20.140.160">
    <property type="match status" value="1"/>
</dbReference>
<dbReference type="SUPFAM" id="SSF88659">
    <property type="entry name" value="Sigma3 and sigma4 domains of RNA polymerase sigma factors"/>
    <property type="match status" value="2"/>
</dbReference>
<dbReference type="RefSeq" id="WP_131607357.1">
    <property type="nucleotide sequence ID" value="NZ_SJSM01000002.1"/>
</dbReference>
<dbReference type="Pfam" id="PF04542">
    <property type="entry name" value="Sigma70_r2"/>
    <property type="match status" value="1"/>
</dbReference>
<dbReference type="InterPro" id="IPR050239">
    <property type="entry name" value="Sigma-70_RNA_pol_init_factors"/>
</dbReference>
<dbReference type="SUPFAM" id="SSF88946">
    <property type="entry name" value="Sigma2 domain of RNA polymerase sigma factors"/>
    <property type="match status" value="1"/>
</dbReference>
<dbReference type="InterPro" id="IPR007630">
    <property type="entry name" value="RNA_pol_sigma70_r4"/>
</dbReference>
<feature type="domain" description="RNA polymerase sigma-70" evidence="5">
    <location>
        <begin position="78"/>
        <end position="91"/>
    </location>
</feature>
<dbReference type="AlphaFoldDB" id="A0A4R0NGI1"/>
<dbReference type="InterPro" id="IPR007624">
    <property type="entry name" value="RNA_pol_sigma70_r3"/>
</dbReference>
<sequence>MRPLKIAQSITNRNDDSVSRYLMEIAQIDLLEKAEEVNLAIKVKNGDQIALEKLIKTNLRFVVSVAKQYQNNGLNLADLISEGNIGLIRAAKRFDHTKGFKFISFAVYWIRQCILQAITEQKRTVRLSGNQIYDMSRVSKASIKLEQMLEREPTLTELADALKSTEEKIADVLYHGGISVSVDMQTGPHTESTLLDTLINQNSTCPSAQLFKDSLTKDLIRAIDALPEKQKLVLKYCYGLDNFPELAHEDIGFKIGLTSERVRQLRYKGIESLKAICKLNNMTDYFNETI</sequence>
<name>A0A4R0NGI1_9SPHI</name>
<dbReference type="NCBIfam" id="TIGR02937">
    <property type="entry name" value="sigma70-ECF"/>
    <property type="match status" value="1"/>
</dbReference>
<reference evidence="6 7" key="1">
    <citation type="submission" date="2019-02" db="EMBL/GenBank/DDBJ databases">
        <title>Pedobacter sp. RP-3-8 sp. nov., isolated from Arctic soil.</title>
        <authorList>
            <person name="Dahal R.H."/>
        </authorList>
    </citation>
    <scope>NUCLEOTIDE SEQUENCE [LARGE SCALE GENOMIC DNA]</scope>
    <source>
        <strain evidence="6 7">RP-3-8</strain>
    </source>
</reference>
<dbReference type="PANTHER" id="PTHR30603:SF47">
    <property type="entry name" value="RNA POLYMERASE SIGMA FACTOR SIGD, CHLOROPLASTIC"/>
    <property type="match status" value="1"/>
</dbReference>
<keyword evidence="2" id="KW-0731">Sigma factor</keyword>
<evidence type="ECO:0000256" key="1">
    <source>
        <dbReference type="ARBA" id="ARBA00023015"/>
    </source>
</evidence>
<keyword evidence="4" id="KW-0804">Transcription</keyword>
<comment type="caution">
    <text evidence="6">The sequence shown here is derived from an EMBL/GenBank/DDBJ whole genome shotgun (WGS) entry which is preliminary data.</text>
</comment>
<dbReference type="PROSITE" id="PS00715">
    <property type="entry name" value="SIGMA70_1"/>
    <property type="match status" value="1"/>
</dbReference>
<dbReference type="OrthoDB" id="9809557at2"/>
<proteinExistence type="predicted"/>
<evidence type="ECO:0000256" key="3">
    <source>
        <dbReference type="ARBA" id="ARBA00023125"/>
    </source>
</evidence>
<dbReference type="InterPro" id="IPR009042">
    <property type="entry name" value="RNA_pol_sigma70_r1_2"/>
</dbReference>
<keyword evidence="7" id="KW-1185">Reference proteome</keyword>
<dbReference type="InterPro" id="IPR013324">
    <property type="entry name" value="RNA_pol_sigma_r3/r4-like"/>
</dbReference>
<evidence type="ECO:0000256" key="2">
    <source>
        <dbReference type="ARBA" id="ARBA00023082"/>
    </source>
</evidence>
<dbReference type="InterPro" id="IPR007627">
    <property type="entry name" value="RNA_pol_sigma70_r2"/>
</dbReference>
<dbReference type="GO" id="GO:0003677">
    <property type="term" value="F:DNA binding"/>
    <property type="evidence" value="ECO:0007669"/>
    <property type="project" value="UniProtKB-KW"/>
</dbReference>
<keyword evidence="1" id="KW-0805">Transcription regulation</keyword>
<dbReference type="GO" id="GO:0006352">
    <property type="term" value="P:DNA-templated transcription initiation"/>
    <property type="evidence" value="ECO:0007669"/>
    <property type="project" value="InterPro"/>
</dbReference>
<evidence type="ECO:0000259" key="5">
    <source>
        <dbReference type="PROSITE" id="PS00715"/>
    </source>
</evidence>
<dbReference type="EMBL" id="SJSM01000002">
    <property type="protein sequence ID" value="TCC98372.1"/>
    <property type="molecule type" value="Genomic_DNA"/>
</dbReference>
<evidence type="ECO:0000256" key="4">
    <source>
        <dbReference type="ARBA" id="ARBA00023163"/>
    </source>
</evidence>
<keyword evidence="3" id="KW-0238">DNA-binding</keyword>
<evidence type="ECO:0000313" key="6">
    <source>
        <dbReference type="EMBL" id="TCC98372.1"/>
    </source>
</evidence>
<dbReference type="PANTHER" id="PTHR30603">
    <property type="entry name" value="RNA POLYMERASE SIGMA FACTOR RPO"/>
    <property type="match status" value="1"/>
</dbReference>
<accession>A0A4R0NGI1</accession>
<gene>
    <name evidence="6" type="ORF">EZ444_03545</name>
</gene>
<dbReference type="Gene3D" id="1.20.120.1810">
    <property type="match status" value="1"/>
</dbReference>
<dbReference type="Proteomes" id="UP000291117">
    <property type="component" value="Unassembled WGS sequence"/>
</dbReference>
<dbReference type="GO" id="GO:0016987">
    <property type="term" value="F:sigma factor activity"/>
    <property type="evidence" value="ECO:0007669"/>
    <property type="project" value="UniProtKB-KW"/>
</dbReference>
<dbReference type="PRINTS" id="PR00046">
    <property type="entry name" value="SIGMA70FCT"/>
</dbReference>
<dbReference type="Pfam" id="PF00140">
    <property type="entry name" value="Sigma70_r1_2"/>
    <property type="match status" value="1"/>
</dbReference>
<dbReference type="InterPro" id="IPR013325">
    <property type="entry name" value="RNA_pol_sigma_r2"/>
</dbReference>
<dbReference type="InterPro" id="IPR000943">
    <property type="entry name" value="RNA_pol_sigma70"/>
</dbReference>
<dbReference type="PIRSF" id="PIRSF000770">
    <property type="entry name" value="RNA_pol_sigma-SigE/K"/>
    <property type="match status" value="1"/>
</dbReference>
<evidence type="ECO:0000313" key="7">
    <source>
        <dbReference type="Proteomes" id="UP000291117"/>
    </source>
</evidence>